<evidence type="ECO:0000256" key="1">
    <source>
        <dbReference type="SAM" id="MobiDB-lite"/>
    </source>
</evidence>
<evidence type="ECO:0000313" key="4">
    <source>
        <dbReference type="Proteomes" id="UP001620234"/>
    </source>
</evidence>
<comment type="caution">
    <text evidence="3">The sequence shown here is derived from an EMBL/GenBank/DDBJ whole genome shotgun (WGS) entry which is preliminary data.</text>
</comment>
<dbReference type="RefSeq" id="WP_193006186.1">
    <property type="nucleotide sequence ID" value="NZ_JABUZJ010000053.1"/>
</dbReference>
<evidence type="ECO:0000313" key="3">
    <source>
        <dbReference type="EMBL" id="MFK4001355.1"/>
    </source>
</evidence>
<gene>
    <name evidence="3" type="ORF">ACI2I3_08415</name>
</gene>
<evidence type="ECO:0000256" key="2">
    <source>
        <dbReference type="SAM" id="SignalP"/>
    </source>
</evidence>
<feature type="chain" id="PRO_5045852909" description="Membrane-bound lysozyme-inhibitor of c-type lysozyme" evidence="2">
    <location>
        <begin position="24"/>
        <end position="199"/>
    </location>
</feature>
<keyword evidence="2" id="KW-0732">Signal</keyword>
<name>A0ABW8LD84_9GAMM</name>
<dbReference type="Proteomes" id="UP001620234">
    <property type="component" value="Unassembled WGS sequence"/>
</dbReference>
<proteinExistence type="predicted"/>
<reference evidence="3 4" key="1">
    <citation type="submission" date="2024-11" db="EMBL/GenBank/DDBJ databases">
        <title>The Natural Products Discovery Center: Release of the First 8490 Sequenced Strains for Exploring Actinobacteria Biosynthetic Diversity.</title>
        <authorList>
            <person name="Kalkreuter E."/>
            <person name="Kautsar S.A."/>
            <person name="Yang D."/>
            <person name="Bader C.D."/>
            <person name="Teijaro C.N."/>
            <person name="Fluegel L."/>
            <person name="Davis C.M."/>
            <person name="Simpson J.R."/>
            <person name="Lauterbach L."/>
            <person name="Steele A.D."/>
            <person name="Gui C."/>
            <person name="Meng S."/>
            <person name="Li G."/>
            <person name="Viehrig K."/>
            <person name="Ye F."/>
            <person name="Su P."/>
            <person name="Kiefer A.F."/>
            <person name="Nichols A."/>
            <person name="Cepeda A.J."/>
            <person name="Yan W."/>
            <person name="Fan B."/>
            <person name="Jiang Y."/>
            <person name="Adhikari A."/>
            <person name="Zheng C.-J."/>
            <person name="Schuster L."/>
            <person name="Cowan T.M."/>
            <person name="Smanski M.J."/>
            <person name="Chevrette M.G."/>
            <person name="De Carvalho L.P.S."/>
            <person name="Shen B."/>
        </authorList>
    </citation>
    <scope>NUCLEOTIDE SEQUENCE [LARGE SCALE GENOMIC DNA]</scope>
    <source>
        <strain evidence="3 4">NPDC077433</strain>
    </source>
</reference>
<evidence type="ECO:0008006" key="5">
    <source>
        <dbReference type="Google" id="ProtNLM"/>
    </source>
</evidence>
<dbReference type="PROSITE" id="PS51257">
    <property type="entry name" value="PROKAR_LIPOPROTEIN"/>
    <property type="match status" value="1"/>
</dbReference>
<sequence>MLALSRTHSTTALLCLSFLIVSAGCQQQADEPKPSSAAVALDSTAEASHDEHTHDAHADHDEHSHEEHAHSHGEHSHGEHGHEGNHEGHNHDATDMTTYACQPEQTIKAHYDPENNAQSATSAHLLIDGIEYDLTAMTLPQTDRAGAVYETDIGITNDAGMRWQVNADTTRAILSNKTLDGSVAKDAETVLFDCQKTDS</sequence>
<keyword evidence="4" id="KW-1185">Reference proteome</keyword>
<organism evidence="3 4">
    <name type="scientific">Psychrobacter namhaensis</name>
    <dbReference type="NCBI Taxonomy" id="292734"/>
    <lineage>
        <taxon>Bacteria</taxon>
        <taxon>Pseudomonadati</taxon>
        <taxon>Pseudomonadota</taxon>
        <taxon>Gammaproteobacteria</taxon>
        <taxon>Moraxellales</taxon>
        <taxon>Moraxellaceae</taxon>
        <taxon>Psychrobacter</taxon>
    </lineage>
</organism>
<feature type="compositionally biased region" description="Basic and acidic residues" evidence="1">
    <location>
        <begin position="47"/>
        <end position="94"/>
    </location>
</feature>
<accession>A0ABW8LD84</accession>
<feature type="region of interest" description="Disordered" evidence="1">
    <location>
        <begin position="29"/>
        <end position="94"/>
    </location>
</feature>
<feature type="signal peptide" evidence="2">
    <location>
        <begin position="1"/>
        <end position="23"/>
    </location>
</feature>
<dbReference type="EMBL" id="JBJDPD010000014">
    <property type="protein sequence ID" value="MFK4001355.1"/>
    <property type="molecule type" value="Genomic_DNA"/>
</dbReference>
<protein>
    <recommendedName>
        <fullName evidence="5">Membrane-bound lysozyme-inhibitor of c-type lysozyme</fullName>
    </recommendedName>
</protein>